<dbReference type="Pfam" id="PF00583">
    <property type="entry name" value="Acetyltransf_1"/>
    <property type="match status" value="1"/>
</dbReference>
<evidence type="ECO:0000313" key="3">
    <source>
        <dbReference type="Proteomes" id="UP000431080"/>
    </source>
</evidence>
<evidence type="ECO:0000259" key="1">
    <source>
        <dbReference type="PROSITE" id="PS51186"/>
    </source>
</evidence>
<keyword evidence="3" id="KW-1185">Reference proteome</keyword>
<dbReference type="Gene3D" id="3.40.630.30">
    <property type="match status" value="1"/>
</dbReference>
<organism evidence="2 3">
    <name type="scientific">Agromyces agglutinans</name>
    <dbReference type="NCBI Taxonomy" id="2662258"/>
    <lineage>
        <taxon>Bacteria</taxon>
        <taxon>Bacillati</taxon>
        <taxon>Actinomycetota</taxon>
        <taxon>Actinomycetes</taxon>
        <taxon>Micrococcales</taxon>
        <taxon>Microbacteriaceae</taxon>
        <taxon>Agromyces</taxon>
    </lineage>
</organism>
<dbReference type="InterPro" id="IPR016181">
    <property type="entry name" value="Acyl_CoA_acyltransferase"/>
</dbReference>
<dbReference type="InterPro" id="IPR000182">
    <property type="entry name" value="GNAT_dom"/>
</dbReference>
<dbReference type="PROSITE" id="PS51186">
    <property type="entry name" value="GNAT"/>
    <property type="match status" value="1"/>
</dbReference>
<reference evidence="2 3" key="1">
    <citation type="submission" date="2019-10" db="EMBL/GenBank/DDBJ databases">
        <authorList>
            <person name="Nie G."/>
            <person name="Ming H."/>
            <person name="Yi B."/>
        </authorList>
    </citation>
    <scope>NUCLEOTIDE SEQUENCE [LARGE SCALE GENOMIC DNA]</scope>
    <source>
        <strain evidence="2 3">CFH 90414</strain>
    </source>
</reference>
<dbReference type="EMBL" id="WJIF01000012">
    <property type="protein sequence ID" value="MRG61354.1"/>
    <property type="molecule type" value="Genomic_DNA"/>
</dbReference>
<dbReference type="Proteomes" id="UP000431080">
    <property type="component" value="Unassembled WGS sequence"/>
</dbReference>
<feature type="domain" description="N-acetyltransferase" evidence="1">
    <location>
        <begin position="1"/>
        <end position="121"/>
    </location>
</feature>
<accession>A0A6I2FB01</accession>
<comment type="caution">
    <text evidence="2">The sequence shown here is derived from an EMBL/GenBank/DDBJ whole genome shotgun (WGS) entry which is preliminary data.</text>
</comment>
<dbReference type="AlphaFoldDB" id="A0A6I2FB01"/>
<dbReference type="RefSeq" id="WP_153685769.1">
    <property type="nucleotide sequence ID" value="NZ_WJIF01000012.1"/>
</dbReference>
<protein>
    <recommendedName>
        <fullName evidence="1">N-acetyltransferase domain-containing protein</fullName>
    </recommendedName>
</protein>
<name>A0A6I2FB01_9MICO</name>
<sequence length="121" mass="12784">MTLRATRAGEHDALLHIRHRTGSDADTDLRTIRVDGEIIGAVALRRRGGRTDLEIGLAPAHRGRGIEARVLRLLLDTCARPVRTSVAPGDEASLAVFIALGFAAVAEAADAAADEVVLELA</sequence>
<dbReference type="GO" id="GO:0016747">
    <property type="term" value="F:acyltransferase activity, transferring groups other than amino-acyl groups"/>
    <property type="evidence" value="ECO:0007669"/>
    <property type="project" value="InterPro"/>
</dbReference>
<gene>
    <name evidence="2" type="ORF">GE115_15970</name>
</gene>
<evidence type="ECO:0000313" key="2">
    <source>
        <dbReference type="EMBL" id="MRG61354.1"/>
    </source>
</evidence>
<dbReference type="SUPFAM" id="SSF55729">
    <property type="entry name" value="Acyl-CoA N-acyltransferases (Nat)"/>
    <property type="match status" value="1"/>
</dbReference>
<proteinExistence type="predicted"/>